<accession>A0AA39JDW7</accession>
<organism evidence="1 2">
    <name type="scientific">Armillaria borealis</name>
    <dbReference type="NCBI Taxonomy" id="47425"/>
    <lineage>
        <taxon>Eukaryota</taxon>
        <taxon>Fungi</taxon>
        <taxon>Dikarya</taxon>
        <taxon>Basidiomycota</taxon>
        <taxon>Agaricomycotina</taxon>
        <taxon>Agaricomycetes</taxon>
        <taxon>Agaricomycetidae</taxon>
        <taxon>Agaricales</taxon>
        <taxon>Marasmiineae</taxon>
        <taxon>Physalacriaceae</taxon>
        <taxon>Armillaria</taxon>
    </lineage>
</organism>
<gene>
    <name evidence="1" type="ORF">EV421DRAFT_1815914</name>
</gene>
<dbReference type="Proteomes" id="UP001175226">
    <property type="component" value="Unassembled WGS sequence"/>
</dbReference>
<proteinExistence type="predicted"/>
<name>A0AA39JDW7_9AGAR</name>
<dbReference type="EMBL" id="JAUEPT010000033">
    <property type="protein sequence ID" value="KAK0440609.1"/>
    <property type="molecule type" value="Genomic_DNA"/>
</dbReference>
<dbReference type="AlphaFoldDB" id="A0AA39JDW7"/>
<reference evidence="1" key="1">
    <citation type="submission" date="2023-06" db="EMBL/GenBank/DDBJ databases">
        <authorList>
            <consortium name="Lawrence Berkeley National Laboratory"/>
            <person name="Ahrendt S."/>
            <person name="Sahu N."/>
            <person name="Indic B."/>
            <person name="Wong-Bajracharya J."/>
            <person name="Merenyi Z."/>
            <person name="Ke H.-M."/>
            <person name="Monk M."/>
            <person name="Kocsube S."/>
            <person name="Drula E."/>
            <person name="Lipzen A."/>
            <person name="Balint B."/>
            <person name="Henrissat B."/>
            <person name="Andreopoulos B."/>
            <person name="Martin F.M."/>
            <person name="Harder C.B."/>
            <person name="Rigling D."/>
            <person name="Ford K.L."/>
            <person name="Foster G.D."/>
            <person name="Pangilinan J."/>
            <person name="Papanicolaou A."/>
            <person name="Barry K."/>
            <person name="LaButti K."/>
            <person name="Viragh M."/>
            <person name="Koriabine M."/>
            <person name="Yan M."/>
            <person name="Riley R."/>
            <person name="Champramary S."/>
            <person name="Plett K.L."/>
            <person name="Tsai I.J."/>
            <person name="Slot J."/>
            <person name="Sipos G."/>
            <person name="Plett J."/>
            <person name="Nagy L.G."/>
            <person name="Grigoriev I.V."/>
        </authorList>
    </citation>
    <scope>NUCLEOTIDE SEQUENCE</scope>
    <source>
        <strain evidence="1">FPL87.14</strain>
    </source>
</reference>
<evidence type="ECO:0000313" key="1">
    <source>
        <dbReference type="EMBL" id="KAK0440609.1"/>
    </source>
</evidence>
<evidence type="ECO:0000313" key="2">
    <source>
        <dbReference type="Proteomes" id="UP001175226"/>
    </source>
</evidence>
<sequence length="198" mass="22881">MSVSDWWLQQRISVSKFPKHLRKSWGTNGPPIHYSNRPDLPEITLSAFSETGQAELTIPVLKQRSYTGNAPVISSALANTPCADLGIDGVLEKLNATLGTSYTLRSRILRLLGIVQLHSILEPYVTRNDDFGTVYAHLRLYWYDYDVANIKGNLRTREEMRRRVLVHDRITQQNVPPRRVWDLRADRVVPYWVFHRRG</sequence>
<protein>
    <submittedName>
        <fullName evidence="1">Uncharacterized protein</fullName>
    </submittedName>
</protein>
<keyword evidence="2" id="KW-1185">Reference proteome</keyword>
<comment type="caution">
    <text evidence="1">The sequence shown here is derived from an EMBL/GenBank/DDBJ whole genome shotgun (WGS) entry which is preliminary data.</text>
</comment>